<gene>
    <name evidence="2" type="ORF">BU14_0399s0001</name>
</gene>
<dbReference type="Proteomes" id="UP000218209">
    <property type="component" value="Unassembled WGS sequence"/>
</dbReference>
<accession>A0A1X6NWH5</accession>
<dbReference type="AlphaFoldDB" id="A0A1X6NWH5"/>
<feature type="region of interest" description="Disordered" evidence="1">
    <location>
        <begin position="173"/>
        <end position="216"/>
    </location>
</feature>
<sequence length="315" mass="32027">MLRNSRYTRFIRQGNCPTRVAIGAVSNVAPSVFNVPHGSITSDGTACTSASAMTVVTSSSGAAGDLDALLAADDILDATFEALNPAGASFLVGFESQRRVCGRGGAATQPAPAVTLVINEDAGLAIPSVAFLRPTPGGYIVVFTPSAGQRIPCTYAAARQGVAAHTGVVDDEAGGGWPRPVRPRGGVAGGGAVRGRMTTKTMRRTRRASRRRRARGGPAAQAAVAVPAVVLAASEVPAVLVVPAVPAVPVRVAPVAARVAARAAAALGRRRTTMTMTIRRPLWLPAAVRAAAARVAAAPVAAARAPAVRVCLRAL</sequence>
<evidence type="ECO:0000256" key="1">
    <source>
        <dbReference type="SAM" id="MobiDB-lite"/>
    </source>
</evidence>
<evidence type="ECO:0000313" key="3">
    <source>
        <dbReference type="Proteomes" id="UP000218209"/>
    </source>
</evidence>
<proteinExistence type="predicted"/>
<reference evidence="2 3" key="1">
    <citation type="submission" date="2017-03" db="EMBL/GenBank/DDBJ databases">
        <title>WGS assembly of Porphyra umbilicalis.</title>
        <authorList>
            <person name="Brawley S.H."/>
            <person name="Blouin N.A."/>
            <person name="Ficko-Blean E."/>
            <person name="Wheeler G.L."/>
            <person name="Lohr M."/>
            <person name="Goodson H.V."/>
            <person name="Jenkins J.W."/>
            <person name="Blaby-Haas C.E."/>
            <person name="Helliwell K.E."/>
            <person name="Chan C."/>
            <person name="Marriage T."/>
            <person name="Bhattacharya D."/>
            <person name="Klein A.S."/>
            <person name="Badis Y."/>
            <person name="Brodie J."/>
            <person name="Cao Y."/>
            <person name="Collen J."/>
            <person name="Dittami S.M."/>
            <person name="Gachon C.M."/>
            <person name="Green B.R."/>
            <person name="Karpowicz S."/>
            <person name="Kim J.W."/>
            <person name="Kudahl U."/>
            <person name="Lin S."/>
            <person name="Michel G."/>
            <person name="Mittag M."/>
            <person name="Olson B.J."/>
            <person name="Pangilinan J."/>
            <person name="Peng Y."/>
            <person name="Qiu H."/>
            <person name="Shu S."/>
            <person name="Singer J.T."/>
            <person name="Smith A.G."/>
            <person name="Sprecher B.N."/>
            <person name="Wagner V."/>
            <person name="Wang W."/>
            <person name="Wang Z.-Y."/>
            <person name="Yan J."/>
            <person name="Yarish C."/>
            <person name="Zoeuner-Riek S."/>
            <person name="Zhuang Y."/>
            <person name="Zou Y."/>
            <person name="Lindquist E.A."/>
            <person name="Grimwood J."/>
            <person name="Barry K."/>
            <person name="Rokhsar D.S."/>
            <person name="Schmutz J."/>
            <person name="Stiller J.W."/>
            <person name="Grossman A.R."/>
            <person name="Prochnik S.E."/>
        </authorList>
    </citation>
    <scope>NUCLEOTIDE SEQUENCE [LARGE SCALE GENOMIC DNA]</scope>
    <source>
        <strain evidence="2">4086291</strain>
    </source>
</reference>
<name>A0A1X6NWH5_PORUM</name>
<dbReference type="EMBL" id="KV919033">
    <property type="protein sequence ID" value="OSX72856.1"/>
    <property type="molecule type" value="Genomic_DNA"/>
</dbReference>
<organism evidence="2 3">
    <name type="scientific">Porphyra umbilicalis</name>
    <name type="common">Purple laver</name>
    <name type="synonym">Red alga</name>
    <dbReference type="NCBI Taxonomy" id="2786"/>
    <lineage>
        <taxon>Eukaryota</taxon>
        <taxon>Rhodophyta</taxon>
        <taxon>Bangiophyceae</taxon>
        <taxon>Bangiales</taxon>
        <taxon>Bangiaceae</taxon>
        <taxon>Porphyra</taxon>
    </lineage>
</organism>
<protein>
    <submittedName>
        <fullName evidence="2">Uncharacterized protein</fullName>
    </submittedName>
</protein>
<evidence type="ECO:0000313" key="2">
    <source>
        <dbReference type="EMBL" id="OSX72856.1"/>
    </source>
</evidence>
<keyword evidence="3" id="KW-1185">Reference proteome</keyword>
<feature type="compositionally biased region" description="Basic residues" evidence="1">
    <location>
        <begin position="201"/>
        <end position="215"/>
    </location>
</feature>